<comment type="caution">
    <text evidence="1">The sequence shown here is derived from an EMBL/GenBank/DDBJ whole genome shotgun (WGS) entry which is preliminary data.</text>
</comment>
<accession>A0A8H9TG63</accession>
<gene>
    <name evidence="1" type="ORF">I7730_16205</name>
</gene>
<sequence length="63" mass="7247">MPNELSYSALRQQKIESQSRFYAHLYASRDNGSFEVDKRSISSNLINKKNLPKLSIKSVPVFD</sequence>
<reference evidence="1" key="1">
    <citation type="journal article" date="2018" name="Genome Biol.">
        <title>SKESA: strategic k-mer extension for scrupulous assemblies.</title>
        <authorList>
            <person name="Souvorov A."/>
            <person name="Agarwala R."/>
            <person name="Lipman D.J."/>
        </authorList>
    </citation>
    <scope>NUCLEOTIDE SEQUENCE</scope>
    <source>
        <strain evidence="1">BCW_3452</strain>
    </source>
</reference>
<evidence type="ECO:0000313" key="1">
    <source>
        <dbReference type="EMBL" id="HAS8541327.1"/>
    </source>
</evidence>
<proteinExistence type="predicted"/>
<reference evidence="1" key="2">
    <citation type="submission" date="2019-01" db="EMBL/GenBank/DDBJ databases">
        <authorList>
            <consortium name="NCBI Pathogen Detection Project"/>
        </authorList>
    </citation>
    <scope>NUCLEOTIDE SEQUENCE</scope>
    <source>
        <strain evidence="1">BCW_3452</strain>
    </source>
</reference>
<dbReference type="Proteomes" id="UP000863257">
    <property type="component" value="Unassembled WGS sequence"/>
</dbReference>
<dbReference type="EMBL" id="DACRBY010000020">
    <property type="protein sequence ID" value="HAS8541327.1"/>
    <property type="molecule type" value="Genomic_DNA"/>
</dbReference>
<dbReference type="AlphaFoldDB" id="A0A8H9TG63"/>
<protein>
    <submittedName>
        <fullName evidence="1">Uncharacterized protein</fullName>
    </submittedName>
</protein>
<organism evidence="1">
    <name type="scientific">Vibrio vulnificus</name>
    <dbReference type="NCBI Taxonomy" id="672"/>
    <lineage>
        <taxon>Bacteria</taxon>
        <taxon>Pseudomonadati</taxon>
        <taxon>Pseudomonadota</taxon>
        <taxon>Gammaproteobacteria</taxon>
        <taxon>Vibrionales</taxon>
        <taxon>Vibrionaceae</taxon>
        <taxon>Vibrio</taxon>
    </lineage>
</organism>
<name>A0A8H9TG63_VIBVL</name>